<keyword evidence="2" id="KW-1185">Reference proteome</keyword>
<sequence>MLPELPRVAILTEKRKRYLNARWREHKNHQSLAFWEDYFKFVRKSQFLLGLSISKEGSKPFRADFEWLINSSNFVKVIEGKYV</sequence>
<reference evidence="1 2" key="1">
    <citation type="submission" date="2021-01" db="EMBL/GenBank/DDBJ databases">
        <title>Entomomonas sp. F2A isolated from a house cricket (Acheta domesticus).</title>
        <authorList>
            <person name="Spergser J."/>
            <person name="Busse H.-J."/>
        </authorList>
    </citation>
    <scope>NUCLEOTIDE SEQUENCE [LARGE SCALE GENOMIC DNA]</scope>
    <source>
        <strain evidence="1 2">F2A</strain>
    </source>
</reference>
<protein>
    <submittedName>
        <fullName evidence="1">Uncharacterized protein</fullName>
    </submittedName>
</protein>
<evidence type="ECO:0000313" key="2">
    <source>
        <dbReference type="Proteomes" id="UP000595278"/>
    </source>
</evidence>
<name>A0A974NI13_9GAMM</name>
<dbReference type="AlphaFoldDB" id="A0A974NI13"/>
<dbReference type="Proteomes" id="UP000595278">
    <property type="component" value="Chromosome"/>
</dbReference>
<gene>
    <name evidence="1" type="ORF">JHT90_11675</name>
</gene>
<proteinExistence type="predicted"/>
<dbReference type="EMBL" id="CP067393">
    <property type="protein sequence ID" value="QQP87210.1"/>
    <property type="molecule type" value="Genomic_DNA"/>
</dbReference>
<dbReference type="KEGG" id="eaz:JHT90_11675"/>
<organism evidence="1 2">
    <name type="scientific">Entomomonas asaccharolytica</name>
    <dbReference type="NCBI Taxonomy" id="2785331"/>
    <lineage>
        <taxon>Bacteria</taxon>
        <taxon>Pseudomonadati</taxon>
        <taxon>Pseudomonadota</taxon>
        <taxon>Gammaproteobacteria</taxon>
        <taxon>Pseudomonadales</taxon>
        <taxon>Pseudomonadaceae</taxon>
        <taxon>Entomomonas</taxon>
    </lineage>
</organism>
<accession>A0A974NI13</accession>
<evidence type="ECO:0000313" key="1">
    <source>
        <dbReference type="EMBL" id="QQP87210.1"/>
    </source>
</evidence>